<accession>A0A2T2XHB8</accession>
<gene>
    <name evidence="2" type="ORF">C7B46_08275</name>
</gene>
<feature type="transmembrane region" description="Helical" evidence="1">
    <location>
        <begin position="212"/>
        <end position="234"/>
    </location>
</feature>
<sequence>MKTDIKSKPYWWHDVKFMAALAALTGWFAWAYCRLKPRGILMRAPHRLPHYDRWAYHRLAYSDIVALYHTRHLYLHLLPYLQNRIEYPVVMGVFLWITSYAPGLSGYFTANAILIWLSAVGSLFFLRELVPQRYQWFAWTPLLLVYGLLNWDVVGIFLMLCGWYLYTRKRYAWAAIVFALAVFFKFFPLFILPFILVELYRKKQIRTLEKMVAIFVAMSVAINGPFIIGNFRNWSFFFVFNAKRGVGADLWANHWVHALPVAVVDGLSFLIVTVGLLWQVRRVWQGQSIMSAASRWFALFLLVNKVFSPQYMLWMLAFAVMAEWPISSYTWLTLGGLVDYVNSFTVLYLMKMHSPFLKWYGDRLFPLGLLMRYGAIAAAAILGSRPSTSLVTDPGMPSQVHSA</sequence>
<dbReference type="EMBL" id="PXYW01000016">
    <property type="protein sequence ID" value="PSR33832.1"/>
    <property type="molecule type" value="Genomic_DNA"/>
</dbReference>
<reference evidence="2 3" key="1">
    <citation type="journal article" date="2014" name="BMC Genomics">
        <title>Comparison of environmental and isolate Sulfobacillus genomes reveals diverse carbon, sulfur, nitrogen, and hydrogen metabolisms.</title>
        <authorList>
            <person name="Justice N.B."/>
            <person name="Norman A."/>
            <person name="Brown C.T."/>
            <person name="Singh A."/>
            <person name="Thomas B.C."/>
            <person name="Banfield J.F."/>
        </authorList>
    </citation>
    <scope>NUCLEOTIDE SEQUENCE [LARGE SCALE GENOMIC DNA]</scope>
    <source>
        <strain evidence="2">AMDSBA4</strain>
    </source>
</reference>
<protein>
    <recommendedName>
        <fullName evidence="4">DUF2029 domain-containing protein</fullName>
    </recommendedName>
</protein>
<feature type="transmembrane region" description="Helical" evidence="1">
    <location>
        <begin position="254"/>
        <end position="278"/>
    </location>
</feature>
<feature type="transmembrane region" description="Helical" evidence="1">
    <location>
        <begin position="328"/>
        <end position="350"/>
    </location>
</feature>
<feature type="transmembrane region" description="Helical" evidence="1">
    <location>
        <begin position="138"/>
        <end position="165"/>
    </location>
</feature>
<keyword evidence="1" id="KW-0472">Membrane</keyword>
<comment type="caution">
    <text evidence="2">The sequence shown here is derived from an EMBL/GenBank/DDBJ whole genome shotgun (WGS) entry which is preliminary data.</text>
</comment>
<evidence type="ECO:0000313" key="2">
    <source>
        <dbReference type="EMBL" id="PSR33832.1"/>
    </source>
</evidence>
<organism evidence="2 3">
    <name type="scientific">Sulfobacillus benefaciens</name>
    <dbReference type="NCBI Taxonomy" id="453960"/>
    <lineage>
        <taxon>Bacteria</taxon>
        <taxon>Bacillati</taxon>
        <taxon>Bacillota</taxon>
        <taxon>Clostridia</taxon>
        <taxon>Eubacteriales</taxon>
        <taxon>Clostridiales Family XVII. Incertae Sedis</taxon>
        <taxon>Sulfobacillus</taxon>
    </lineage>
</organism>
<feature type="transmembrane region" description="Helical" evidence="1">
    <location>
        <begin position="171"/>
        <end position="200"/>
    </location>
</feature>
<feature type="transmembrane region" description="Helical" evidence="1">
    <location>
        <begin position="85"/>
        <end position="101"/>
    </location>
</feature>
<keyword evidence="1" id="KW-1133">Transmembrane helix</keyword>
<dbReference type="AlphaFoldDB" id="A0A2T2XHB8"/>
<name>A0A2T2XHB8_9FIRM</name>
<evidence type="ECO:0008006" key="4">
    <source>
        <dbReference type="Google" id="ProtNLM"/>
    </source>
</evidence>
<evidence type="ECO:0000256" key="1">
    <source>
        <dbReference type="SAM" id="Phobius"/>
    </source>
</evidence>
<feature type="transmembrane region" description="Helical" evidence="1">
    <location>
        <begin position="107"/>
        <end position="126"/>
    </location>
</feature>
<keyword evidence="1" id="KW-0812">Transmembrane</keyword>
<dbReference type="Proteomes" id="UP000242972">
    <property type="component" value="Unassembled WGS sequence"/>
</dbReference>
<feature type="transmembrane region" description="Helical" evidence="1">
    <location>
        <begin position="15"/>
        <end position="33"/>
    </location>
</feature>
<proteinExistence type="predicted"/>
<feature type="transmembrane region" description="Helical" evidence="1">
    <location>
        <begin position="299"/>
        <end position="322"/>
    </location>
</feature>
<evidence type="ECO:0000313" key="3">
    <source>
        <dbReference type="Proteomes" id="UP000242972"/>
    </source>
</evidence>